<organism evidence="1 2">
    <name type="scientific">Allorhodopirellula solitaria</name>
    <dbReference type="NCBI Taxonomy" id="2527987"/>
    <lineage>
        <taxon>Bacteria</taxon>
        <taxon>Pseudomonadati</taxon>
        <taxon>Planctomycetota</taxon>
        <taxon>Planctomycetia</taxon>
        <taxon>Pirellulales</taxon>
        <taxon>Pirellulaceae</taxon>
        <taxon>Allorhodopirellula</taxon>
    </lineage>
</organism>
<comment type="caution">
    <text evidence="1">The sequence shown here is derived from an EMBL/GenBank/DDBJ whole genome shotgun (WGS) entry which is preliminary data.</text>
</comment>
<proteinExistence type="predicted"/>
<dbReference type="AlphaFoldDB" id="A0A5C5YK50"/>
<name>A0A5C5YK50_9BACT</name>
<dbReference type="Proteomes" id="UP000318053">
    <property type="component" value="Unassembled WGS sequence"/>
</dbReference>
<gene>
    <name evidence="1" type="ORF">CA85_05760</name>
</gene>
<dbReference type="RefSeq" id="WP_146389736.1">
    <property type="nucleotide sequence ID" value="NZ_SJPK01000001.1"/>
</dbReference>
<sequence>MHDAAILADDSVSGGKLAIINRMAEEQTVASGGSTDCTIAVVEAMSVAIDHCDDIDELQRGLPAAAYLKDLLRQSSASLTKLNEAASLRLRIMRKIGLLLRELNLRGGDRRSNSHAASLKLEDLNLKKDFASRCRKIASLDDRIFSTAIEAAIESEHELTAVLFYRLAEAQKRRESGPETDDPDPPVDSANSLVSLTGVIVSPVVHAGPTPIGYRLIREEDFEELHGSAEMLSRLLGDAIIDAMLRYLEREADDRCTGVKQIPRYLRQLQDALGHVSKAEDA</sequence>
<keyword evidence="2" id="KW-1185">Reference proteome</keyword>
<protein>
    <submittedName>
        <fullName evidence="1">Uncharacterized protein</fullName>
    </submittedName>
</protein>
<reference evidence="1 2" key="1">
    <citation type="submission" date="2019-02" db="EMBL/GenBank/DDBJ databases">
        <title>Deep-cultivation of Planctomycetes and their phenomic and genomic characterization uncovers novel biology.</title>
        <authorList>
            <person name="Wiegand S."/>
            <person name="Jogler M."/>
            <person name="Boedeker C."/>
            <person name="Pinto D."/>
            <person name="Vollmers J."/>
            <person name="Rivas-Marin E."/>
            <person name="Kohn T."/>
            <person name="Peeters S.H."/>
            <person name="Heuer A."/>
            <person name="Rast P."/>
            <person name="Oberbeckmann S."/>
            <person name="Bunk B."/>
            <person name="Jeske O."/>
            <person name="Meyerdierks A."/>
            <person name="Storesund J.E."/>
            <person name="Kallscheuer N."/>
            <person name="Luecker S."/>
            <person name="Lage O.M."/>
            <person name="Pohl T."/>
            <person name="Merkel B.J."/>
            <person name="Hornburger P."/>
            <person name="Mueller R.-W."/>
            <person name="Bruemmer F."/>
            <person name="Labrenz M."/>
            <person name="Spormann A.M."/>
            <person name="Op Den Camp H."/>
            <person name="Overmann J."/>
            <person name="Amann R."/>
            <person name="Jetten M.S.M."/>
            <person name="Mascher T."/>
            <person name="Medema M.H."/>
            <person name="Devos D.P."/>
            <person name="Kaster A.-K."/>
            <person name="Ovreas L."/>
            <person name="Rohde M."/>
            <person name="Galperin M.Y."/>
            <person name="Jogler C."/>
        </authorList>
    </citation>
    <scope>NUCLEOTIDE SEQUENCE [LARGE SCALE GENOMIC DNA]</scope>
    <source>
        <strain evidence="1 2">CA85</strain>
    </source>
</reference>
<evidence type="ECO:0000313" key="2">
    <source>
        <dbReference type="Proteomes" id="UP000318053"/>
    </source>
</evidence>
<evidence type="ECO:0000313" key="1">
    <source>
        <dbReference type="EMBL" id="TWT75286.1"/>
    </source>
</evidence>
<dbReference type="EMBL" id="SJPK01000001">
    <property type="protein sequence ID" value="TWT75286.1"/>
    <property type="molecule type" value="Genomic_DNA"/>
</dbReference>
<accession>A0A5C5YK50</accession>